<sequence>MKKIAILLSLLLTHSKISLSETTECWSTEYGYPCCSSPDTKSNSTDSKGTWGFENGDWCGLAKAVVAGDFCWADELGFSCCENDNGKIVIGDNNGLWGKENGNWCGFKNGFSWNDRDRKQETKEEWENFKVKWDNEYKNNFERISVFAGEDESMLNFGWYSTTETEPVIRFGSNEDMSNAKEFIGTREFAKALDGKNYYSNKVVVTGLERNSIYYYQRKLNNEWDRPVQFRTQDPKNFKFIFVGDPQIGGSNNHRTFNENSSHLLTVPEGTRNDAFNWNMTIYNSFKLTREPSLLMSAGDQADSECFNQTLENLYNQETQFSALLLPEILQTIPSAFTVGNHESHTESFKFHFNTPNTYRTTECESDSGLEICNNGIYDYDGPFFSPGYSYFFKFNNVLVVVLETNFNTCNDLTTVISNAVEKYKDIDWRIAMFHHDIYGNGQYHSQEPYITDVLRPCLTELFDKNKFDLVINGHDHVYTTSHFVAFSDDSYGKYAYDINEIKKDKVYKNPKGTLYITANCSTGSKLYNYIPETPDYVYYYNQTYTSTFGVLDFKKEGKTPKLSITTYDVETLEVTDGPYIIEKPDTKKINIFKWIFIILGIIILLLLLYCIYIDCFKRERRNDFEGGGLTSAVTLNSLSHLNNNNNNNNNIDANSSISSISRHSSLEGHNFSTTYIPDNNINNSNHNINDNNSNIINNISSPRPTLQQLQSSPPPQISSFANMPFDLNNKNLSEMNISSIDDIQNDISAIPIPPNSTSTQIPSTSPSSPSSPSSPKSPISPLSPLSPKSPTSPTSLKSPISPKSPTSSNIPISPSSHSSKDRTSTYRQKNFFDAGGNVEFNKDIYLRTLNKLRNNQYIGYINPIERQEREKNRLSSGKRYSNNTNNTNTNTSINNNSITISNNLSKSPEMVPLKSFDNKPSKSFTTHPSRSFDVQPSNIYLNRPYKSFDSQPENSYVKYPSKSINNSQSINSYASPQTYNSSGNFDLEPHLNISLEGIEENEQNLEINPVNASGMVISKDELNNKLNVNSLSKIEEPDISLGTIDETNFSLNSNMPNISNIDNQNIIQDMDISLSSVGQLDGEATTEVGNIVESSFNFGVKKNNSNNNKDKRISQESQTSSGGLISSPSLSSQLVSSPKLINASSPGRTAFGLKRTSPLYLNQGLKMNNSSSNSLNGKKYLQTNAMLANSKQTYINVTSPKKSSTSFEKDENNNNNNMRINLNNFNEDEFNKIKIDKNNVDEILL</sequence>
<evidence type="ECO:0000256" key="2">
    <source>
        <dbReference type="ARBA" id="ARBA00022737"/>
    </source>
</evidence>
<keyword evidence="2" id="KW-0677">Repeat</keyword>
<feature type="compositionally biased region" description="Low complexity" evidence="5">
    <location>
        <begin position="882"/>
        <end position="904"/>
    </location>
</feature>
<protein>
    <recommendedName>
        <fullName evidence="4">Purple acid phosphatase</fullName>
        <ecNumber evidence="4">3.1.3.2</ecNumber>
    </recommendedName>
</protein>
<keyword evidence="1 4" id="KW-0732">Signal</keyword>
<evidence type="ECO:0000256" key="6">
    <source>
        <dbReference type="SAM" id="Phobius"/>
    </source>
</evidence>
<feature type="region of interest" description="Disordered" evidence="5">
    <location>
        <begin position="1102"/>
        <end position="1132"/>
    </location>
</feature>
<feature type="domain" description="CBM10" evidence="7">
    <location>
        <begin position="24"/>
        <end position="62"/>
    </location>
</feature>
<gene>
    <name evidence="8" type="ORF">BCR32DRAFT_290519</name>
</gene>
<feature type="signal peptide" evidence="4">
    <location>
        <begin position="1"/>
        <end position="20"/>
    </location>
</feature>
<comment type="similarity">
    <text evidence="4">Belongs to the metallophosphoesterase superfamily. Purple acid phosphatase family.</text>
</comment>
<dbReference type="Gene3D" id="3.90.1220.10">
    <property type="entry name" value="Cellulose docking domain, dockering"/>
    <property type="match status" value="2"/>
</dbReference>
<dbReference type="InterPro" id="IPR008963">
    <property type="entry name" value="Purple_acid_Pase-like_N"/>
</dbReference>
<keyword evidence="6" id="KW-0812">Transmembrane</keyword>
<evidence type="ECO:0000256" key="4">
    <source>
        <dbReference type="RuleBase" id="RU361203"/>
    </source>
</evidence>
<dbReference type="Pfam" id="PF00149">
    <property type="entry name" value="Metallophos"/>
    <property type="match status" value="1"/>
</dbReference>
<comment type="catalytic activity">
    <reaction evidence="4">
        <text>a phosphate monoester + H2O = an alcohol + phosphate</text>
        <dbReference type="Rhea" id="RHEA:15017"/>
        <dbReference type="ChEBI" id="CHEBI:15377"/>
        <dbReference type="ChEBI" id="CHEBI:30879"/>
        <dbReference type="ChEBI" id="CHEBI:43474"/>
        <dbReference type="ChEBI" id="CHEBI:67140"/>
        <dbReference type="EC" id="3.1.3.2"/>
    </reaction>
</comment>
<feature type="transmembrane region" description="Helical" evidence="6">
    <location>
        <begin position="592"/>
        <end position="613"/>
    </location>
</feature>
<keyword evidence="6" id="KW-1133">Transmembrane helix</keyword>
<dbReference type="OrthoDB" id="2140755at2759"/>
<dbReference type="AlphaFoldDB" id="A0A1Y1XJ06"/>
<feature type="compositionally biased region" description="Low complexity" evidence="5">
    <location>
        <begin position="1118"/>
        <end position="1132"/>
    </location>
</feature>
<feature type="domain" description="CBM10" evidence="7">
    <location>
        <begin position="70"/>
        <end position="108"/>
    </location>
</feature>
<dbReference type="GO" id="GO:0003993">
    <property type="term" value="F:acid phosphatase activity"/>
    <property type="evidence" value="ECO:0007669"/>
    <property type="project" value="UniProtKB-EC"/>
</dbReference>
<reference evidence="8 9" key="2">
    <citation type="submission" date="2016-08" db="EMBL/GenBank/DDBJ databases">
        <title>Pervasive Adenine N6-methylation of Active Genes in Fungi.</title>
        <authorList>
            <consortium name="DOE Joint Genome Institute"/>
            <person name="Mondo S.J."/>
            <person name="Dannebaum R.O."/>
            <person name="Kuo R.C."/>
            <person name="Labutti K."/>
            <person name="Haridas S."/>
            <person name="Kuo A."/>
            <person name="Salamov A."/>
            <person name="Ahrendt S.R."/>
            <person name="Lipzen A."/>
            <person name="Sullivan W."/>
            <person name="Andreopoulos W.B."/>
            <person name="Clum A."/>
            <person name="Lindquist E."/>
            <person name="Daum C."/>
            <person name="Ramamoorthy G.K."/>
            <person name="Gryganskyi A."/>
            <person name="Culley D."/>
            <person name="Magnuson J.K."/>
            <person name="James T.Y."/>
            <person name="O'Malley M.A."/>
            <person name="Stajich J.E."/>
            <person name="Spatafora J.W."/>
            <person name="Visel A."/>
            <person name="Grigoriev I.V."/>
        </authorList>
    </citation>
    <scope>NUCLEOTIDE SEQUENCE [LARGE SCALE GENOMIC DNA]</scope>
    <source>
        <strain evidence="8 9">S4</strain>
    </source>
</reference>
<dbReference type="Proteomes" id="UP000193944">
    <property type="component" value="Unassembled WGS sequence"/>
</dbReference>
<dbReference type="InterPro" id="IPR029052">
    <property type="entry name" value="Metallo-depent_PP-like"/>
</dbReference>
<name>A0A1Y1XJ06_9FUNG</name>
<evidence type="ECO:0000313" key="9">
    <source>
        <dbReference type="Proteomes" id="UP000193944"/>
    </source>
</evidence>
<dbReference type="GO" id="GO:0046872">
    <property type="term" value="F:metal ion binding"/>
    <property type="evidence" value="ECO:0007669"/>
    <property type="project" value="InterPro"/>
</dbReference>
<feature type="compositionally biased region" description="Low complexity" evidence="5">
    <location>
        <begin position="696"/>
        <end position="712"/>
    </location>
</feature>
<evidence type="ECO:0000256" key="5">
    <source>
        <dbReference type="SAM" id="MobiDB-lite"/>
    </source>
</evidence>
<organism evidence="8 9">
    <name type="scientific">Anaeromyces robustus</name>
    <dbReference type="NCBI Taxonomy" id="1754192"/>
    <lineage>
        <taxon>Eukaryota</taxon>
        <taxon>Fungi</taxon>
        <taxon>Fungi incertae sedis</taxon>
        <taxon>Chytridiomycota</taxon>
        <taxon>Chytridiomycota incertae sedis</taxon>
        <taxon>Neocallimastigomycetes</taxon>
        <taxon>Neocallimastigales</taxon>
        <taxon>Neocallimastigaceae</taxon>
        <taxon>Anaeromyces</taxon>
    </lineage>
</organism>
<dbReference type="SUPFAM" id="SSF49363">
    <property type="entry name" value="Purple acid phosphatase, N-terminal domain"/>
    <property type="match status" value="1"/>
</dbReference>
<feature type="region of interest" description="Disordered" evidence="5">
    <location>
        <begin position="696"/>
        <end position="721"/>
    </location>
</feature>
<evidence type="ECO:0000259" key="7">
    <source>
        <dbReference type="PROSITE" id="PS51763"/>
    </source>
</evidence>
<dbReference type="InterPro" id="IPR015914">
    <property type="entry name" value="PAPs_N"/>
</dbReference>
<keyword evidence="3 4" id="KW-0378">Hydrolase</keyword>
<dbReference type="PROSITE" id="PS51763">
    <property type="entry name" value="CBM10"/>
    <property type="match status" value="2"/>
</dbReference>
<feature type="compositionally biased region" description="Low complexity" evidence="5">
    <location>
        <begin position="748"/>
        <end position="818"/>
    </location>
</feature>
<keyword evidence="9" id="KW-1185">Reference proteome</keyword>
<dbReference type="Gene3D" id="3.60.21.10">
    <property type="match status" value="1"/>
</dbReference>
<dbReference type="Gene3D" id="2.60.40.380">
    <property type="entry name" value="Purple acid phosphatase-like, N-terminal"/>
    <property type="match status" value="1"/>
</dbReference>
<evidence type="ECO:0000256" key="3">
    <source>
        <dbReference type="ARBA" id="ARBA00022801"/>
    </source>
</evidence>
<evidence type="ECO:0000313" key="8">
    <source>
        <dbReference type="EMBL" id="ORX85735.1"/>
    </source>
</evidence>
<dbReference type="InterPro" id="IPR004843">
    <property type="entry name" value="Calcineurin-like_PHP"/>
</dbReference>
<evidence type="ECO:0000256" key="1">
    <source>
        <dbReference type="ARBA" id="ARBA00022729"/>
    </source>
</evidence>
<dbReference type="SUPFAM" id="SSF56300">
    <property type="entry name" value="Metallo-dependent phosphatases"/>
    <property type="match status" value="1"/>
</dbReference>
<proteinExistence type="inferred from homology"/>
<dbReference type="InterPro" id="IPR002883">
    <property type="entry name" value="CBM10/Dockerin_dom"/>
</dbReference>
<dbReference type="SUPFAM" id="SSF64571">
    <property type="entry name" value="Cellulose docking domain, dockering"/>
    <property type="match status" value="2"/>
</dbReference>
<dbReference type="Pfam" id="PF16656">
    <property type="entry name" value="Pur_ac_phosph_N"/>
    <property type="match status" value="1"/>
</dbReference>
<accession>A0A1Y1XJ06</accession>
<feature type="region of interest" description="Disordered" evidence="5">
    <location>
        <begin position="870"/>
        <end position="937"/>
    </location>
</feature>
<dbReference type="Pfam" id="PF02013">
    <property type="entry name" value="CBM_10"/>
    <property type="match status" value="2"/>
</dbReference>
<keyword evidence="6" id="KW-0472">Membrane</keyword>
<dbReference type="EMBL" id="MCFG01000031">
    <property type="protein sequence ID" value="ORX85735.1"/>
    <property type="molecule type" value="Genomic_DNA"/>
</dbReference>
<dbReference type="InterPro" id="IPR009034">
    <property type="entry name" value="Dockerin_dom_fun_sf"/>
</dbReference>
<dbReference type="EC" id="3.1.3.2" evidence="4"/>
<feature type="chain" id="PRO_5011814337" description="Purple acid phosphatase" evidence="4">
    <location>
        <begin position="21"/>
        <end position="1246"/>
    </location>
</feature>
<comment type="caution">
    <text evidence="8">The sequence shown here is derived from an EMBL/GenBank/DDBJ whole genome shotgun (WGS) entry which is preliminary data.</text>
</comment>
<feature type="compositionally biased region" description="Polar residues" evidence="5">
    <location>
        <begin position="922"/>
        <end position="937"/>
    </location>
</feature>
<reference evidence="8 9" key="1">
    <citation type="submission" date="2016-08" db="EMBL/GenBank/DDBJ databases">
        <title>A Parts List for Fungal Cellulosomes Revealed by Comparative Genomics.</title>
        <authorList>
            <consortium name="DOE Joint Genome Institute"/>
            <person name="Haitjema C.H."/>
            <person name="Gilmore S.P."/>
            <person name="Henske J.K."/>
            <person name="Solomon K.V."/>
            <person name="De Groot R."/>
            <person name="Kuo A."/>
            <person name="Mondo S.J."/>
            <person name="Salamov A.A."/>
            <person name="Labutti K."/>
            <person name="Zhao Z."/>
            <person name="Chiniquy J."/>
            <person name="Barry K."/>
            <person name="Brewer H.M."/>
            <person name="Purvine S.O."/>
            <person name="Wright A.T."/>
            <person name="Boxma B."/>
            <person name="Van Alen T."/>
            <person name="Hackstein J.H."/>
            <person name="Baker S.E."/>
            <person name="Grigoriev I.V."/>
            <person name="O'Malley M.A."/>
        </authorList>
    </citation>
    <scope>NUCLEOTIDE SEQUENCE [LARGE SCALE GENOMIC DNA]</scope>
    <source>
        <strain evidence="8 9">S4</strain>
    </source>
</reference>
<feature type="region of interest" description="Disordered" evidence="5">
    <location>
        <begin position="748"/>
        <end position="825"/>
    </location>
</feature>